<protein>
    <submittedName>
        <fullName evidence="2">Uncharacterized protein</fullName>
    </submittedName>
</protein>
<evidence type="ECO:0000313" key="2">
    <source>
        <dbReference type="WBParaSite" id="ES5_v2.g19182.t1"/>
    </source>
</evidence>
<name>A0AC34FP82_9BILA</name>
<dbReference type="Proteomes" id="UP000887579">
    <property type="component" value="Unplaced"/>
</dbReference>
<sequence>MEEKEWKNDSASRSKNQSTLSIHISNYENASANFEADISTDTTLTPSTMGKTWKEMKELFPGSSSKNPFEFPRQQNDQPTKSSTMEFKASQKLLNPNANSGEKGWRFCNFPTIFLS</sequence>
<organism evidence="1 2">
    <name type="scientific">Panagrolaimus sp. ES5</name>
    <dbReference type="NCBI Taxonomy" id="591445"/>
    <lineage>
        <taxon>Eukaryota</taxon>
        <taxon>Metazoa</taxon>
        <taxon>Ecdysozoa</taxon>
        <taxon>Nematoda</taxon>
        <taxon>Chromadorea</taxon>
        <taxon>Rhabditida</taxon>
        <taxon>Tylenchina</taxon>
        <taxon>Panagrolaimomorpha</taxon>
        <taxon>Panagrolaimoidea</taxon>
        <taxon>Panagrolaimidae</taxon>
        <taxon>Panagrolaimus</taxon>
    </lineage>
</organism>
<accession>A0AC34FP82</accession>
<proteinExistence type="predicted"/>
<dbReference type="WBParaSite" id="ES5_v2.g19182.t1">
    <property type="protein sequence ID" value="ES5_v2.g19182.t1"/>
    <property type="gene ID" value="ES5_v2.g19182"/>
</dbReference>
<evidence type="ECO:0000313" key="1">
    <source>
        <dbReference type="Proteomes" id="UP000887579"/>
    </source>
</evidence>
<reference evidence="2" key="1">
    <citation type="submission" date="2022-11" db="UniProtKB">
        <authorList>
            <consortium name="WormBaseParasite"/>
        </authorList>
    </citation>
    <scope>IDENTIFICATION</scope>
</reference>